<gene>
    <name evidence="1" type="ORF">D0Z00_002993</name>
</gene>
<protein>
    <submittedName>
        <fullName evidence="1">Uncharacterized protein</fullName>
    </submittedName>
</protein>
<evidence type="ECO:0000313" key="2">
    <source>
        <dbReference type="Proteomes" id="UP000744676"/>
    </source>
</evidence>
<proteinExistence type="predicted"/>
<dbReference type="EMBL" id="QVQA01000108">
    <property type="protein sequence ID" value="KAF5095853.1"/>
    <property type="molecule type" value="Genomic_DNA"/>
</dbReference>
<dbReference type="Proteomes" id="UP000744676">
    <property type="component" value="Unassembled WGS sequence"/>
</dbReference>
<reference evidence="1 2" key="1">
    <citation type="journal article" date="2020" name="Front. Microbiol.">
        <title>Phenotypic and Genetic Characterization of the Cheese Ripening Yeast Geotrichum candidum.</title>
        <authorList>
            <person name="Perkins V."/>
            <person name="Vignola S."/>
            <person name="Lessard M.H."/>
            <person name="Plante P.L."/>
            <person name="Corbeil J."/>
            <person name="Dugat-Bony E."/>
            <person name="Frenette M."/>
            <person name="Labrie S."/>
        </authorList>
    </citation>
    <scope>NUCLEOTIDE SEQUENCE [LARGE SCALE GENOMIC DNA]</scope>
    <source>
        <strain evidence="1 2">LMA-1147</strain>
    </source>
</reference>
<comment type="caution">
    <text evidence="1">The sequence shown here is derived from an EMBL/GenBank/DDBJ whole genome shotgun (WGS) entry which is preliminary data.</text>
</comment>
<sequence>MNSGKFVQPAQASPDGASTLASTTPPNSSSIGQKKAIPAQARLSKKKPSLFARLFSCFSSSSKSAKNDNKRRYSGPETVMTAGARAKLATSSSVATNSSLAQDKPSPTSPNPHLQQPPQQSQQQQKRQPQEQQHLDTSQPLSEKPTETSSTAPSALFPSEAPPDHDIQHQPAASSPQPIIEEPEKGQYTINEHSNDYNEFDDDDDDDDDDYDDLSDSQQLVNQETDQHDYENAVSMSPPEDPFAGMYNEEGMPMSALGPNAALLMPQSTELEGRKLLVLDLDETLIHSSFKYVRKADFVIPVQIDAQYHNIYVIKRPGVDEFMRRVGELYEVVVFTASVSKYADPLLDQLDIHNVVHHRLFRESCYNHNGNFVKHLGVLGRPMEDVIIIDNTPTSYIFHPQHAVPVSSWFSDAHDNELLDMIPILEDLAAPEKVSDVSMILDVNLE</sequence>
<accession>A0ACB6V2H4</accession>
<evidence type="ECO:0000313" key="1">
    <source>
        <dbReference type="EMBL" id="KAF5095853.1"/>
    </source>
</evidence>
<name>A0ACB6V2H4_9ASCO</name>
<keyword evidence="2" id="KW-1185">Reference proteome</keyword>
<organism evidence="1 2">
    <name type="scientific">Geotrichum galactomycetum</name>
    <dbReference type="NCBI Taxonomy" id="27317"/>
    <lineage>
        <taxon>Eukaryota</taxon>
        <taxon>Fungi</taxon>
        <taxon>Dikarya</taxon>
        <taxon>Ascomycota</taxon>
        <taxon>Saccharomycotina</taxon>
        <taxon>Dipodascomycetes</taxon>
        <taxon>Dipodascales</taxon>
        <taxon>Dipodascaceae</taxon>
        <taxon>Geotrichum</taxon>
    </lineage>
</organism>